<dbReference type="GO" id="GO:0000976">
    <property type="term" value="F:transcription cis-regulatory region binding"/>
    <property type="evidence" value="ECO:0007669"/>
    <property type="project" value="TreeGrafter"/>
</dbReference>
<accession>A0A3G2R347</accession>
<organism evidence="5 6">
    <name type="scientific">Biomaibacter acetigenes</name>
    <dbReference type="NCBI Taxonomy" id="2316383"/>
    <lineage>
        <taxon>Bacteria</taxon>
        <taxon>Bacillati</taxon>
        <taxon>Bacillota</taxon>
        <taxon>Clostridia</taxon>
        <taxon>Thermosediminibacterales</taxon>
        <taxon>Tepidanaerobacteraceae</taxon>
        <taxon>Biomaibacter</taxon>
    </lineage>
</organism>
<evidence type="ECO:0000256" key="3">
    <source>
        <dbReference type="ARBA" id="ARBA00023163"/>
    </source>
</evidence>
<dbReference type="AlphaFoldDB" id="A0A3G2R347"/>
<evidence type="ECO:0000256" key="1">
    <source>
        <dbReference type="ARBA" id="ARBA00023015"/>
    </source>
</evidence>
<dbReference type="Proteomes" id="UP000280960">
    <property type="component" value="Chromosome"/>
</dbReference>
<dbReference type="SUPFAM" id="SSF47413">
    <property type="entry name" value="lambda repressor-like DNA-binding domains"/>
    <property type="match status" value="1"/>
</dbReference>
<dbReference type="InterPro" id="IPR010982">
    <property type="entry name" value="Lambda_DNA-bd_dom_sf"/>
</dbReference>
<sequence>MPDIKDVAKLANVSIATVSRAFNNKPDVSEKTKKKIFDIAKQIGYEPSIPARTLTKRKTNILGLIVPDISNPYYGEVVRGIEDTCHIYSYNVILCNADNRREKEFQYIDILKNRWVDGIIFHSDYFLKEHFEAFKSKNIPVVLAGRATELDTAYVAIDNFKAAYDAVNYLISLGHERIGIIHGPLDGMKETVDSVARLMGYRKALEEAGLNVYDELHMEADFKAKGAFLAAKKMLEGRIKPTAIFAISDMMAMGAINAIYDSGLRCPEDISVMGFDNIDLCEVTRPALTTIAQPMYEIGAIAARMLIKMIENRETGSIQPKKIILDHKLMIRDSCSRIKN</sequence>
<dbReference type="KEGG" id="bacg:D2962_03945"/>
<evidence type="ECO:0000259" key="4">
    <source>
        <dbReference type="PROSITE" id="PS50932"/>
    </source>
</evidence>
<evidence type="ECO:0000313" key="6">
    <source>
        <dbReference type="Proteomes" id="UP000280960"/>
    </source>
</evidence>
<evidence type="ECO:0000313" key="5">
    <source>
        <dbReference type="EMBL" id="AYO29870.1"/>
    </source>
</evidence>
<protein>
    <submittedName>
        <fullName evidence="5">LacI family DNA-binding transcriptional regulator</fullName>
    </submittedName>
</protein>
<dbReference type="RefSeq" id="WP_120765337.1">
    <property type="nucleotide sequence ID" value="NZ_CP033169.1"/>
</dbReference>
<dbReference type="CDD" id="cd01392">
    <property type="entry name" value="HTH_LacI"/>
    <property type="match status" value="1"/>
</dbReference>
<keyword evidence="6" id="KW-1185">Reference proteome</keyword>
<gene>
    <name evidence="5" type="ORF">D2962_03945</name>
</gene>
<dbReference type="InterPro" id="IPR000843">
    <property type="entry name" value="HTH_LacI"/>
</dbReference>
<keyword evidence="1" id="KW-0805">Transcription regulation</keyword>
<feature type="domain" description="HTH lacI-type" evidence="4">
    <location>
        <begin position="2"/>
        <end position="56"/>
    </location>
</feature>
<dbReference type="CDD" id="cd06267">
    <property type="entry name" value="PBP1_LacI_sugar_binding-like"/>
    <property type="match status" value="1"/>
</dbReference>
<evidence type="ECO:0000256" key="2">
    <source>
        <dbReference type="ARBA" id="ARBA00023125"/>
    </source>
</evidence>
<dbReference type="Gene3D" id="1.10.260.40">
    <property type="entry name" value="lambda repressor-like DNA-binding domains"/>
    <property type="match status" value="1"/>
</dbReference>
<dbReference type="Pfam" id="PF00356">
    <property type="entry name" value="LacI"/>
    <property type="match status" value="1"/>
</dbReference>
<dbReference type="SUPFAM" id="SSF53822">
    <property type="entry name" value="Periplasmic binding protein-like I"/>
    <property type="match status" value="1"/>
</dbReference>
<dbReference type="InterPro" id="IPR028082">
    <property type="entry name" value="Peripla_BP_I"/>
</dbReference>
<dbReference type="PROSITE" id="PS50932">
    <property type="entry name" value="HTH_LACI_2"/>
    <property type="match status" value="1"/>
</dbReference>
<dbReference type="SMART" id="SM00354">
    <property type="entry name" value="HTH_LACI"/>
    <property type="match status" value="1"/>
</dbReference>
<dbReference type="PANTHER" id="PTHR30146:SF149">
    <property type="entry name" value="HTH-TYPE TRANSCRIPTIONAL REGULATOR EBGR"/>
    <property type="match status" value="1"/>
</dbReference>
<keyword evidence="2 5" id="KW-0238">DNA-binding</keyword>
<dbReference type="Pfam" id="PF00532">
    <property type="entry name" value="Peripla_BP_1"/>
    <property type="match status" value="1"/>
</dbReference>
<keyword evidence="3" id="KW-0804">Transcription</keyword>
<dbReference type="PANTHER" id="PTHR30146">
    <property type="entry name" value="LACI-RELATED TRANSCRIPTIONAL REPRESSOR"/>
    <property type="match status" value="1"/>
</dbReference>
<dbReference type="EMBL" id="CP033169">
    <property type="protein sequence ID" value="AYO29870.1"/>
    <property type="molecule type" value="Genomic_DNA"/>
</dbReference>
<dbReference type="InterPro" id="IPR001761">
    <property type="entry name" value="Peripla_BP/Lac1_sug-bd_dom"/>
</dbReference>
<dbReference type="Gene3D" id="3.40.50.2300">
    <property type="match status" value="2"/>
</dbReference>
<reference evidence="5 6" key="1">
    <citation type="submission" date="2018-10" db="EMBL/GenBank/DDBJ databases">
        <authorList>
            <person name="Zhang X."/>
        </authorList>
    </citation>
    <scope>NUCLEOTIDE SEQUENCE [LARGE SCALE GENOMIC DNA]</scope>
    <source>
        <strain evidence="5 6">SK-G1</strain>
    </source>
</reference>
<proteinExistence type="predicted"/>
<dbReference type="GO" id="GO:0003700">
    <property type="term" value="F:DNA-binding transcription factor activity"/>
    <property type="evidence" value="ECO:0007669"/>
    <property type="project" value="TreeGrafter"/>
</dbReference>
<name>A0A3G2R347_9FIRM</name>